<dbReference type="PROSITE" id="PS50931">
    <property type="entry name" value="HTH_LYSR"/>
    <property type="match status" value="1"/>
</dbReference>
<accession>A0A7T2U1R8</accession>
<dbReference type="CDD" id="cd08432">
    <property type="entry name" value="PBP2_GcdR_TrpI_HvrB_AmpR_like"/>
    <property type="match status" value="1"/>
</dbReference>
<dbReference type="Pfam" id="PF03466">
    <property type="entry name" value="LysR_substrate"/>
    <property type="match status" value="1"/>
</dbReference>
<feature type="compositionally biased region" description="Low complexity" evidence="5">
    <location>
        <begin position="305"/>
        <end position="322"/>
    </location>
</feature>
<dbReference type="EMBL" id="CP065686">
    <property type="protein sequence ID" value="QPS44121.1"/>
    <property type="molecule type" value="Genomic_DNA"/>
</dbReference>
<evidence type="ECO:0000256" key="4">
    <source>
        <dbReference type="ARBA" id="ARBA00023163"/>
    </source>
</evidence>
<evidence type="ECO:0000313" key="7">
    <source>
        <dbReference type="Proteomes" id="UP000594943"/>
    </source>
</evidence>
<dbReference type="PANTHER" id="PTHR30537:SF79">
    <property type="entry name" value="TRANSCRIPTIONAL REGULATOR-RELATED"/>
    <property type="match status" value="1"/>
</dbReference>
<comment type="similarity">
    <text evidence="1">Belongs to the LysR transcriptional regulatory family.</text>
</comment>
<proteinExistence type="inferred from homology"/>
<dbReference type="GO" id="GO:0003700">
    <property type="term" value="F:DNA-binding transcription factor activity"/>
    <property type="evidence" value="ECO:0007669"/>
    <property type="project" value="InterPro"/>
</dbReference>
<feature type="region of interest" description="Disordered" evidence="5">
    <location>
        <begin position="301"/>
        <end position="330"/>
    </location>
</feature>
<dbReference type="AlphaFoldDB" id="A0A7U4P6L8"/>
<keyword evidence="4" id="KW-0804">Transcription</keyword>
<reference evidence="6 7" key="1">
    <citation type="submission" date="2020-12" db="EMBL/GenBank/DDBJ databases">
        <title>FDA dAtabase for Regulatory Grade micrObial Sequences (FDA-ARGOS): Supporting development and validation of Infectious Disease Dx tests.</title>
        <authorList>
            <person name="Nelson B."/>
            <person name="Plummer A."/>
            <person name="Tallon L."/>
            <person name="Sadzewicz L."/>
            <person name="Zhao X."/>
            <person name="Boylan J."/>
            <person name="Ott S."/>
            <person name="Bowen H."/>
            <person name="Vavikolanu K."/>
            <person name="Mehta A."/>
            <person name="Aluvathingal J."/>
            <person name="Nadendla S."/>
            <person name="Myers T."/>
            <person name="Yan Y."/>
            <person name="Sichtig H."/>
        </authorList>
    </citation>
    <scope>NUCLEOTIDE SEQUENCE [LARGE SCALE GENOMIC DNA]</scope>
    <source>
        <strain evidence="6 7">FDAARGOS_899</strain>
    </source>
</reference>
<name>A0A7U4P6L8_9BURK</name>
<dbReference type="RefSeq" id="WP_043281945.1">
    <property type="nucleotide sequence ID" value="NZ_CP013380.1"/>
</dbReference>
<dbReference type="InterPro" id="IPR058163">
    <property type="entry name" value="LysR-type_TF_proteobact-type"/>
</dbReference>
<dbReference type="InterPro" id="IPR036388">
    <property type="entry name" value="WH-like_DNA-bd_sf"/>
</dbReference>
<dbReference type="InterPro" id="IPR000847">
    <property type="entry name" value="LysR_HTH_N"/>
</dbReference>
<evidence type="ECO:0000256" key="1">
    <source>
        <dbReference type="ARBA" id="ARBA00009437"/>
    </source>
</evidence>
<dbReference type="Proteomes" id="UP000594943">
    <property type="component" value="Chromosome 1"/>
</dbReference>
<evidence type="ECO:0000256" key="2">
    <source>
        <dbReference type="ARBA" id="ARBA00023015"/>
    </source>
</evidence>
<sequence length="330" mass="35997">MTRSRIPPLQTLRAFEAAVRLQSFTRAADELALTQGAVSQHVRALEAQLGRPLFTRERNGAVPTQAAHALALQVRQGLSVLARAFDATKAVRAARASNTTLHVSVLPSVATRWLEPRLPRFRAAHPAIDVVLHPDIALAPLDKGSRIDVALRYGPGAWPGVVAEKLMNETLFPVASPAYRNRDGVAPREAGDLARSTLLRHPAQPWEPWFQAARVDLVEPRRAPRFDDVESLIEAVLKGRGVALARRSLIAPELASGALVRVSKVSLADVHAHYVVWRPGHPKARAIAAWLGWLRDEARRKPPRRTSVTGTSVTGMSVTGGRQQIESDSS</sequence>
<dbReference type="Gene3D" id="3.40.190.10">
    <property type="entry name" value="Periplasmic binding protein-like II"/>
    <property type="match status" value="2"/>
</dbReference>
<dbReference type="InterPro" id="IPR005119">
    <property type="entry name" value="LysR_subst-bd"/>
</dbReference>
<keyword evidence="3" id="KW-0238">DNA-binding</keyword>
<dbReference type="Pfam" id="PF00126">
    <property type="entry name" value="HTH_1"/>
    <property type="match status" value="1"/>
</dbReference>
<evidence type="ECO:0000313" key="6">
    <source>
        <dbReference type="EMBL" id="QPS44121.1"/>
    </source>
</evidence>
<protein>
    <submittedName>
        <fullName evidence="6">LysR family transcriptional regulator</fullName>
    </submittedName>
</protein>
<gene>
    <name evidence="6" type="ORF">I6G56_03150</name>
</gene>
<evidence type="ECO:0000256" key="3">
    <source>
        <dbReference type="ARBA" id="ARBA00023125"/>
    </source>
</evidence>
<dbReference type="PANTHER" id="PTHR30537">
    <property type="entry name" value="HTH-TYPE TRANSCRIPTIONAL REGULATOR"/>
    <property type="match status" value="1"/>
</dbReference>
<dbReference type="KEGG" id="bhg:I6G56_03150"/>
<keyword evidence="2" id="KW-0805">Transcription regulation</keyword>
<dbReference type="GO" id="GO:0043565">
    <property type="term" value="F:sequence-specific DNA binding"/>
    <property type="evidence" value="ECO:0007669"/>
    <property type="project" value="TreeGrafter"/>
</dbReference>
<dbReference type="PRINTS" id="PR00039">
    <property type="entry name" value="HTHLYSR"/>
</dbReference>
<organism evidence="6 7">
    <name type="scientific">Burkholderia humptydooensis</name>
    <dbReference type="NCBI Taxonomy" id="430531"/>
    <lineage>
        <taxon>Bacteria</taxon>
        <taxon>Pseudomonadati</taxon>
        <taxon>Pseudomonadota</taxon>
        <taxon>Betaproteobacteria</taxon>
        <taxon>Burkholderiales</taxon>
        <taxon>Burkholderiaceae</taxon>
        <taxon>Burkholderia</taxon>
        <taxon>pseudomallei group</taxon>
    </lineage>
</organism>
<dbReference type="InterPro" id="IPR036390">
    <property type="entry name" value="WH_DNA-bd_sf"/>
</dbReference>
<accession>A0A7U4P6L8</accession>
<dbReference type="GO" id="GO:0006351">
    <property type="term" value="P:DNA-templated transcription"/>
    <property type="evidence" value="ECO:0007669"/>
    <property type="project" value="TreeGrafter"/>
</dbReference>
<evidence type="ECO:0000256" key="5">
    <source>
        <dbReference type="SAM" id="MobiDB-lite"/>
    </source>
</evidence>
<dbReference type="SUPFAM" id="SSF46785">
    <property type="entry name" value="Winged helix' DNA-binding domain"/>
    <property type="match status" value="1"/>
</dbReference>
<dbReference type="SUPFAM" id="SSF53850">
    <property type="entry name" value="Periplasmic binding protein-like II"/>
    <property type="match status" value="1"/>
</dbReference>
<dbReference type="Gene3D" id="1.10.10.10">
    <property type="entry name" value="Winged helix-like DNA-binding domain superfamily/Winged helix DNA-binding domain"/>
    <property type="match status" value="1"/>
</dbReference>